<dbReference type="Pfam" id="PF02797">
    <property type="entry name" value="Chal_sti_synt_C"/>
    <property type="match status" value="1"/>
</dbReference>
<reference evidence="2" key="1">
    <citation type="submission" date="2018-05" db="EMBL/GenBank/DDBJ databases">
        <title>Draft genome of Mucuna pruriens seed.</title>
        <authorList>
            <person name="Nnadi N.E."/>
            <person name="Vos R."/>
            <person name="Hasami M.H."/>
            <person name="Devisetty U.K."/>
            <person name="Aguiy J.C."/>
        </authorList>
    </citation>
    <scope>NUCLEOTIDE SEQUENCE [LARGE SCALE GENOMIC DNA]</scope>
    <source>
        <strain evidence="2">JCA_2017</strain>
    </source>
</reference>
<dbReference type="Proteomes" id="UP000257109">
    <property type="component" value="Unassembled WGS sequence"/>
</dbReference>
<dbReference type="EMBL" id="QJKJ01011656">
    <property type="protein sequence ID" value="RDX70566.1"/>
    <property type="molecule type" value="Genomic_DNA"/>
</dbReference>
<evidence type="ECO:0000313" key="3">
    <source>
        <dbReference type="Proteomes" id="UP000257109"/>
    </source>
</evidence>
<proteinExistence type="predicted"/>
<dbReference type="InterPro" id="IPR012328">
    <property type="entry name" value="Chalcone/stilbene_synt_C"/>
</dbReference>
<sequence>MNKSKQNGLATTSEGLEWGELFGFGPPLTIETVVLCVGLFLDSQLCGQKPNTLKPARSLFIRGEWVSGGLFPIRVVSELSSLKGVLLARIMK</sequence>
<feature type="non-terminal residue" evidence="2">
    <location>
        <position position="1"/>
    </location>
</feature>
<keyword evidence="3" id="KW-1185">Reference proteome</keyword>
<dbReference type="AlphaFoldDB" id="A0A371EX51"/>
<evidence type="ECO:0000259" key="1">
    <source>
        <dbReference type="Pfam" id="PF02797"/>
    </source>
</evidence>
<gene>
    <name evidence="2" type="primary">CHS</name>
    <name evidence="2" type="ORF">CR513_50183</name>
</gene>
<name>A0A371EX51_MUCPR</name>
<accession>A0A371EX51</accession>
<dbReference type="STRING" id="157652.A0A371EX51"/>
<evidence type="ECO:0000313" key="2">
    <source>
        <dbReference type="EMBL" id="RDX70566.1"/>
    </source>
</evidence>
<protein>
    <submittedName>
        <fullName evidence="2">Chalcone synthase</fullName>
    </submittedName>
</protein>
<organism evidence="2 3">
    <name type="scientific">Mucuna pruriens</name>
    <name type="common">Velvet bean</name>
    <name type="synonym">Dolichos pruriens</name>
    <dbReference type="NCBI Taxonomy" id="157652"/>
    <lineage>
        <taxon>Eukaryota</taxon>
        <taxon>Viridiplantae</taxon>
        <taxon>Streptophyta</taxon>
        <taxon>Embryophyta</taxon>
        <taxon>Tracheophyta</taxon>
        <taxon>Spermatophyta</taxon>
        <taxon>Magnoliopsida</taxon>
        <taxon>eudicotyledons</taxon>
        <taxon>Gunneridae</taxon>
        <taxon>Pentapetalae</taxon>
        <taxon>rosids</taxon>
        <taxon>fabids</taxon>
        <taxon>Fabales</taxon>
        <taxon>Fabaceae</taxon>
        <taxon>Papilionoideae</taxon>
        <taxon>50 kb inversion clade</taxon>
        <taxon>NPAAA clade</taxon>
        <taxon>indigoferoid/millettioid clade</taxon>
        <taxon>Phaseoleae</taxon>
        <taxon>Mucuna</taxon>
    </lineage>
</organism>
<feature type="domain" description="Chalcone/stilbene synthase C-terminal" evidence="1">
    <location>
        <begin position="3"/>
        <end position="35"/>
    </location>
</feature>
<feature type="non-terminal residue" evidence="2">
    <location>
        <position position="92"/>
    </location>
</feature>
<comment type="caution">
    <text evidence="2">The sequence shown here is derived from an EMBL/GenBank/DDBJ whole genome shotgun (WGS) entry which is preliminary data.</text>
</comment>